<comment type="caution">
    <text evidence="1">The sequence shown here is derived from an EMBL/GenBank/DDBJ whole genome shotgun (WGS) entry which is preliminary data.</text>
</comment>
<evidence type="ECO:0000313" key="1">
    <source>
        <dbReference type="EMBL" id="GAA5143017.1"/>
    </source>
</evidence>
<accession>A0ABP9PBG5</accession>
<sequence>MDRGRTLRSSRRSSALALDPASVWAVAASGEDGPQWYVDAAPFAFRRAIDRLALGPALKRRPPGRPLLETGDEAGFWRVVEADHDAHRLTLQAIVRAPGTVTLEVVVHPDDAGSRLELVVAFAPRGVLGTAYLLADLPAREALTELVMLHVLTVVRRHEAGARDNRSWPRAVDQV</sequence>
<dbReference type="SUPFAM" id="SSF55961">
    <property type="entry name" value="Bet v1-like"/>
    <property type="match status" value="1"/>
</dbReference>
<proteinExistence type="predicted"/>
<evidence type="ECO:0000313" key="2">
    <source>
        <dbReference type="Proteomes" id="UP001500221"/>
    </source>
</evidence>
<dbReference type="Pfam" id="PF11066">
    <property type="entry name" value="DUF2867"/>
    <property type="match status" value="1"/>
</dbReference>
<evidence type="ECO:0008006" key="3">
    <source>
        <dbReference type="Google" id="ProtNLM"/>
    </source>
</evidence>
<name>A0ABP9PBG5_9ACTN</name>
<keyword evidence="2" id="KW-1185">Reference proteome</keyword>
<dbReference type="Proteomes" id="UP001500221">
    <property type="component" value="Unassembled WGS sequence"/>
</dbReference>
<protein>
    <recommendedName>
        <fullName evidence="3">DUF2867 domain-containing protein</fullName>
    </recommendedName>
</protein>
<reference evidence="2" key="1">
    <citation type="journal article" date="2019" name="Int. J. Syst. Evol. Microbiol.">
        <title>The Global Catalogue of Microorganisms (GCM) 10K type strain sequencing project: providing services to taxonomists for standard genome sequencing and annotation.</title>
        <authorList>
            <consortium name="The Broad Institute Genomics Platform"/>
            <consortium name="The Broad Institute Genome Sequencing Center for Infectious Disease"/>
            <person name="Wu L."/>
            <person name="Ma J."/>
        </authorList>
    </citation>
    <scope>NUCLEOTIDE SEQUENCE [LARGE SCALE GENOMIC DNA]</scope>
    <source>
        <strain evidence="2">JCM 18459</strain>
    </source>
</reference>
<dbReference type="EMBL" id="BAABKG010000001">
    <property type="protein sequence ID" value="GAA5143017.1"/>
    <property type="molecule type" value="Genomic_DNA"/>
</dbReference>
<organism evidence="1 2">
    <name type="scientific">Nocardioides marinquilinus</name>
    <dbReference type="NCBI Taxonomy" id="1210400"/>
    <lineage>
        <taxon>Bacteria</taxon>
        <taxon>Bacillati</taxon>
        <taxon>Actinomycetota</taxon>
        <taxon>Actinomycetes</taxon>
        <taxon>Propionibacteriales</taxon>
        <taxon>Nocardioidaceae</taxon>
        <taxon>Nocardioides</taxon>
    </lineage>
</organism>
<dbReference type="InterPro" id="IPR021295">
    <property type="entry name" value="DUF2867"/>
</dbReference>
<gene>
    <name evidence="1" type="ORF">GCM10023340_07520</name>
</gene>
<dbReference type="RefSeq" id="WP_345454661.1">
    <property type="nucleotide sequence ID" value="NZ_BAABKG010000001.1"/>
</dbReference>